<keyword evidence="6" id="KW-1133">Transmembrane helix</keyword>
<dbReference type="GO" id="GO:0000155">
    <property type="term" value="F:phosphorelay sensor kinase activity"/>
    <property type="evidence" value="ECO:0007669"/>
    <property type="project" value="TreeGrafter"/>
</dbReference>
<protein>
    <recommendedName>
        <fullName evidence="2">histidine kinase</fullName>
        <ecNumber evidence="2">2.7.13.3</ecNumber>
    </recommendedName>
</protein>
<dbReference type="AlphaFoldDB" id="Q8RAL1"/>
<dbReference type="InterPro" id="IPR005467">
    <property type="entry name" value="His_kinase_dom"/>
</dbReference>
<feature type="transmembrane region" description="Helical" evidence="6">
    <location>
        <begin position="90"/>
        <end position="108"/>
    </location>
</feature>
<dbReference type="PANTHER" id="PTHR43547">
    <property type="entry name" value="TWO-COMPONENT HISTIDINE KINASE"/>
    <property type="match status" value="1"/>
</dbReference>
<dbReference type="CDD" id="cd00075">
    <property type="entry name" value="HATPase"/>
    <property type="match status" value="1"/>
</dbReference>
<keyword evidence="4 8" id="KW-0808">Transferase</keyword>
<keyword evidence="4 8" id="KW-0418">Kinase</keyword>
<feature type="transmembrane region" description="Helical" evidence="6">
    <location>
        <begin position="13"/>
        <end position="32"/>
    </location>
</feature>
<dbReference type="SMART" id="SM00387">
    <property type="entry name" value="HATPase_c"/>
    <property type="match status" value="1"/>
</dbReference>
<feature type="transmembrane region" description="Helical" evidence="6">
    <location>
        <begin position="60"/>
        <end position="78"/>
    </location>
</feature>
<feature type="domain" description="Histidine kinase" evidence="7">
    <location>
        <begin position="224"/>
        <end position="434"/>
    </location>
</feature>
<proteinExistence type="predicted"/>
<evidence type="ECO:0000256" key="6">
    <source>
        <dbReference type="SAM" id="Phobius"/>
    </source>
</evidence>
<evidence type="ECO:0000313" key="8">
    <source>
        <dbReference type="EMBL" id="AAM24432.1"/>
    </source>
</evidence>
<dbReference type="Proteomes" id="UP000000555">
    <property type="component" value="Chromosome"/>
</dbReference>
<dbReference type="InterPro" id="IPR003594">
    <property type="entry name" value="HATPase_dom"/>
</dbReference>
<accession>Q8RAL1</accession>
<comment type="catalytic activity">
    <reaction evidence="1">
        <text>ATP + protein L-histidine = ADP + protein N-phospho-L-histidine.</text>
        <dbReference type="EC" id="2.7.13.3"/>
    </reaction>
</comment>
<sequence length="438" mass="50593">MCFSFTNIRESRIFQKMLLIAFTTAFLGQIYIFPFGTSFRVGMGVIVFVVLLLYFSEVNIFFTALLTSVIVPIFRILLDIAFNQLPWTEAFSHHFPTSIYYIAFGSIFRRFHSTNPSDNLLYFVVYLGIIDTLSNCAELLVRTLVTKEIPLQFFDDAIPFIAAVGFSRGLIILLLYWLLQKYTSMILEKIEKERYLRFLVLSLNLKNELYFLVRAADKIEKVMRKSYEVYSLLSSEKETEQIKEELKNKALELAVDMHEIKKDYFQVKGRIEKLLPDVDVTEAIEIREIMEFLKKLSLEYAESLNKTVNIRFESKLNFKTDKYAYLFPLLNELIQNAIEAIDKEIGVIEVELSQDGEDVIFKVKDNGEGIKPKNLETIFEPGFSTKFDKNTGKMSSGLGLCQVKRLVEILKGEISLHSELAKGTVFTVKIPKEMLIKK</sequence>
<keyword evidence="6" id="KW-0812">Transmembrane</keyword>
<dbReference type="KEGG" id="tte:TTE1202"/>
<keyword evidence="5" id="KW-0902">Two-component regulatory system</keyword>
<dbReference type="EMBL" id="AE008691">
    <property type="protein sequence ID" value="AAM24432.1"/>
    <property type="molecule type" value="Genomic_DNA"/>
</dbReference>
<dbReference type="Pfam" id="PF02518">
    <property type="entry name" value="HATPase_c"/>
    <property type="match status" value="1"/>
</dbReference>
<evidence type="ECO:0000313" key="9">
    <source>
        <dbReference type="Proteomes" id="UP000000555"/>
    </source>
</evidence>
<evidence type="ECO:0000256" key="1">
    <source>
        <dbReference type="ARBA" id="ARBA00000085"/>
    </source>
</evidence>
<dbReference type="STRING" id="273068.TTE1202"/>
<keyword evidence="6" id="KW-0472">Membrane</keyword>
<dbReference type="PRINTS" id="PR00344">
    <property type="entry name" value="BCTRLSENSOR"/>
</dbReference>
<organism evidence="8 9">
    <name type="scientific">Caldanaerobacter subterraneus subsp. tengcongensis (strain DSM 15242 / JCM 11007 / NBRC 100824 / MB4)</name>
    <name type="common">Thermoanaerobacter tengcongensis</name>
    <dbReference type="NCBI Taxonomy" id="273068"/>
    <lineage>
        <taxon>Bacteria</taxon>
        <taxon>Bacillati</taxon>
        <taxon>Bacillota</taxon>
        <taxon>Clostridia</taxon>
        <taxon>Thermoanaerobacterales</taxon>
        <taxon>Thermoanaerobacteraceae</taxon>
        <taxon>Caldanaerobacter</taxon>
    </lineage>
</organism>
<dbReference type="eggNOG" id="COG3290">
    <property type="taxonomic scope" value="Bacteria"/>
</dbReference>
<evidence type="ECO:0000256" key="3">
    <source>
        <dbReference type="ARBA" id="ARBA00022553"/>
    </source>
</evidence>
<feature type="transmembrane region" description="Helical" evidence="6">
    <location>
        <begin position="157"/>
        <end position="179"/>
    </location>
</feature>
<evidence type="ECO:0000256" key="2">
    <source>
        <dbReference type="ARBA" id="ARBA00012438"/>
    </source>
</evidence>
<name>Q8RAL1_CALS4</name>
<reference evidence="8 9" key="1">
    <citation type="journal article" date="2002" name="Genome Res.">
        <title>A complete sequence of the T. tengcongensis genome.</title>
        <authorList>
            <person name="Bao Q."/>
            <person name="Tian Y."/>
            <person name="Li W."/>
            <person name="Xu Z."/>
            <person name="Xuan Z."/>
            <person name="Hu S."/>
            <person name="Dong W."/>
            <person name="Yang J."/>
            <person name="Chen Y."/>
            <person name="Xue Y."/>
            <person name="Xu Y."/>
            <person name="Lai X."/>
            <person name="Huang L."/>
            <person name="Dong X."/>
            <person name="Ma Y."/>
            <person name="Ling L."/>
            <person name="Tan H."/>
            <person name="Chen R."/>
            <person name="Wang J."/>
            <person name="Yu J."/>
            <person name="Yang H."/>
        </authorList>
    </citation>
    <scope>NUCLEOTIDE SEQUENCE [LARGE SCALE GENOMIC DNA]</scope>
    <source>
        <strain evidence="9">DSM 15242 / JCM 11007 / NBRC 100824 / MB4</strain>
    </source>
</reference>
<dbReference type="PROSITE" id="PS50109">
    <property type="entry name" value="HIS_KIN"/>
    <property type="match status" value="1"/>
</dbReference>
<dbReference type="EC" id="2.7.13.3" evidence="2"/>
<feature type="transmembrane region" description="Helical" evidence="6">
    <location>
        <begin position="38"/>
        <end position="55"/>
    </location>
</feature>
<dbReference type="HOGENOM" id="CLU_052005_1_0_9"/>
<dbReference type="SUPFAM" id="SSF55874">
    <property type="entry name" value="ATPase domain of HSP90 chaperone/DNA topoisomerase II/histidine kinase"/>
    <property type="match status" value="1"/>
</dbReference>
<dbReference type="Gene3D" id="3.30.565.10">
    <property type="entry name" value="Histidine kinase-like ATPase, C-terminal domain"/>
    <property type="match status" value="1"/>
</dbReference>
<dbReference type="InterPro" id="IPR036890">
    <property type="entry name" value="HATPase_C_sf"/>
</dbReference>
<dbReference type="InterPro" id="IPR004358">
    <property type="entry name" value="Sig_transdc_His_kin-like_C"/>
</dbReference>
<feature type="transmembrane region" description="Helical" evidence="6">
    <location>
        <begin position="120"/>
        <end position="145"/>
    </location>
</feature>
<keyword evidence="3" id="KW-0597">Phosphoprotein</keyword>
<keyword evidence="9" id="KW-1185">Reference proteome</keyword>
<evidence type="ECO:0000256" key="5">
    <source>
        <dbReference type="ARBA" id="ARBA00023012"/>
    </source>
</evidence>
<evidence type="ECO:0000256" key="4">
    <source>
        <dbReference type="ARBA" id="ARBA00022777"/>
    </source>
</evidence>
<evidence type="ECO:0000259" key="7">
    <source>
        <dbReference type="PROSITE" id="PS50109"/>
    </source>
</evidence>
<gene>
    <name evidence="8" type="primary">BaeS6</name>
    <name evidence="8" type="ordered locus">TTE1202</name>
</gene>
<dbReference type="PANTHER" id="PTHR43547:SF10">
    <property type="entry name" value="SENSOR HISTIDINE KINASE DCUS"/>
    <property type="match status" value="1"/>
</dbReference>